<dbReference type="PANTHER" id="PTHR43463:SF1">
    <property type="entry name" value="NICOTINATE-NUCLEOTIDE--DIMETHYLBENZIMIDAZOLE PHOSPHORIBOSYLTRANSFERASE"/>
    <property type="match status" value="1"/>
</dbReference>
<dbReference type="EMBL" id="CP011971">
    <property type="protein sequence ID" value="AMN48408.1"/>
    <property type="molecule type" value="Genomic_DNA"/>
</dbReference>
<proteinExistence type="inferred from homology"/>
<dbReference type="PANTHER" id="PTHR43463">
    <property type="entry name" value="NICOTINATE-NUCLEOTIDE--DIMETHYLBENZIMIDAZOLE PHOSPHORIBOSYLTRANSFERASE"/>
    <property type="match status" value="1"/>
</dbReference>
<evidence type="ECO:0000256" key="3">
    <source>
        <dbReference type="ARBA" id="ARBA00011991"/>
    </source>
</evidence>
<dbReference type="Gene3D" id="1.10.1610.10">
    <property type="match status" value="1"/>
</dbReference>
<dbReference type="KEGG" id="sdf:ACG33_15145"/>
<dbReference type="AlphaFoldDB" id="A0A127FEW2"/>
<dbReference type="Gene3D" id="3.40.50.10210">
    <property type="match status" value="1"/>
</dbReference>
<dbReference type="NCBIfam" id="TIGR03160">
    <property type="entry name" value="cobT_DBIPRT"/>
    <property type="match status" value="1"/>
</dbReference>
<evidence type="ECO:0000256" key="9">
    <source>
        <dbReference type="NCBIfam" id="TIGR03160"/>
    </source>
</evidence>
<dbReference type="InterPro" id="IPR017846">
    <property type="entry name" value="Nict_dMeBzImd_PRibTrfase_bact"/>
</dbReference>
<evidence type="ECO:0000256" key="4">
    <source>
        <dbReference type="ARBA" id="ARBA00015486"/>
    </source>
</evidence>
<dbReference type="OrthoDB" id="9781491at2"/>
<evidence type="ECO:0000256" key="2">
    <source>
        <dbReference type="ARBA" id="ARBA00007110"/>
    </source>
</evidence>
<organism evidence="10 11">
    <name type="scientific">Steroidobacter denitrificans</name>
    <dbReference type="NCBI Taxonomy" id="465721"/>
    <lineage>
        <taxon>Bacteria</taxon>
        <taxon>Pseudomonadati</taxon>
        <taxon>Pseudomonadota</taxon>
        <taxon>Gammaproteobacteria</taxon>
        <taxon>Steroidobacterales</taxon>
        <taxon>Steroidobacteraceae</taxon>
        <taxon>Steroidobacter</taxon>
    </lineage>
</organism>
<dbReference type="RefSeq" id="WP_066922453.1">
    <property type="nucleotide sequence ID" value="NZ_CP011971.1"/>
</dbReference>
<dbReference type="PATRIC" id="fig|465721.4.peg.3238"/>
<protein>
    <recommendedName>
        <fullName evidence="4 9">Nicotinate-nucleotide--dimethylbenzimidazole phosphoribosyltransferase</fullName>
        <ecNumber evidence="3 9">2.4.2.21</ecNumber>
    </recommendedName>
</protein>
<evidence type="ECO:0000313" key="11">
    <source>
        <dbReference type="Proteomes" id="UP000070250"/>
    </source>
</evidence>
<dbReference type="SUPFAM" id="SSF52733">
    <property type="entry name" value="Nicotinate mononucleotide:5,6-dimethylbenzimidazole phosphoribosyltransferase (CobT)"/>
    <property type="match status" value="1"/>
</dbReference>
<keyword evidence="6 10" id="KW-0328">Glycosyltransferase</keyword>
<comment type="pathway">
    <text evidence="1">Nucleoside biosynthesis; alpha-ribazole biosynthesis; alpha-ribazole from 5,6-dimethylbenzimidazole: step 1/2.</text>
</comment>
<dbReference type="STRING" id="465721.ACG33_15145"/>
<evidence type="ECO:0000256" key="5">
    <source>
        <dbReference type="ARBA" id="ARBA00022573"/>
    </source>
</evidence>
<name>A0A127FEW2_STEDE</name>
<gene>
    <name evidence="10" type="ORF">ACG33_15145</name>
</gene>
<dbReference type="InterPro" id="IPR003200">
    <property type="entry name" value="Nict_dMeBzImd_PRibTrfase"/>
</dbReference>
<dbReference type="GO" id="GO:0009236">
    <property type="term" value="P:cobalamin biosynthetic process"/>
    <property type="evidence" value="ECO:0007669"/>
    <property type="project" value="UniProtKB-UniRule"/>
</dbReference>
<keyword evidence="11" id="KW-1185">Reference proteome</keyword>
<dbReference type="InterPro" id="IPR036087">
    <property type="entry name" value="Nict_dMeBzImd_PRibTrfase_sf"/>
</dbReference>
<comment type="similarity">
    <text evidence="2">Belongs to the CobT family.</text>
</comment>
<dbReference type="Pfam" id="PF02277">
    <property type="entry name" value="DBI_PRT"/>
    <property type="match status" value="1"/>
</dbReference>
<keyword evidence="7 10" id="KW-0808">Transferase</keyword>
<dbReference type="UniPathway" id="UPA00061">
    <property type="reaction ID" value="UER00516"/>
</dbReference>
<evidence type="ECO:0000256" key="8">
    <source>
        <dbReference type="ARBA" id="ARBA00047340"/>
    </source>
</evidence>
<dbReference type="NCBIfam" id="NF000996">
    <property type="entry name" value="PRK00105.1"/>
    <property type="match status" value="1"/>
</dbReference>
<keyword evidence="5" id="KW-0169">Cobalamin biosynthesis</keyword>
<reference evidence="10 11" key="1">
    <citation type="submission" date="2015-06" db="EMBL/GenBank/DDBJ databases">
        <title>A Comprehensive Approach to Explore the Metabolic and Phylogenetic Diversity of Bacterial Steroid Degradation in the Environment: Testosterone as an Example.</title>
        <authorList>
            <person name="Yang F.-C."/>
            <person name="Chen Y.-L."/>
            <person name="Yu C.-P."/>
            <person name="Tang S.-L."/>
            <person name="Wang P.-H."/>
            <person name="Ismail W."/>
            <person name="Wang C.-H."/>
            <person name="Yang C.-Y."/>
            <person name="Chiang Y.-R."/>
        </authorList>
    </citation>
    <scope>NUCLEOTIDE SEQUENCE [LARGE SCALE GENOMIC DNA]</scope>
    <source>
        <strain evidence="10 11">DSM 18526</strain>
    </source>
</reference>
<evidence type="ECO:0000256" key="6">
    <source>
        <dbReference type="ARBA" id="ARBA00022676"/>
    </source>
</evidence>
<sequence>MTTETDIWAHLDALAKPKRSLGKLEELAARIARIQKTLEPVVRPRRLVLFAADHGVVASGVSAWSPEVTALMVRTIVAGRSASAALAGTHRCDLRIVDVGVSTSLDDLCASNFTQARVAHGTRDLSKEPAMTADEFDAAWNVGVREAQAAIENGYKVLIAGEMGIGNTTAAACLTSLLAEVSAEQATGRGAGADDVILRIKKEIVAEASAKARKILRQDTRKAIASVAGFEMAAMAGFFAESARHDVVVLIDGYVATAAALIAATLQSDTAACMVASHLSSEPGHGSALAALGLRPLLDWNMRLGEGTGALIALPLLDSAVSLLRDVASLDGLGVPRED</sequence>
<evidence type="ECO:0000313" key="10">
    <source>
        <dbReference type="EMBL" id="AMN48408.1"/>
    </source>
</evidence>
<dbReference type="CDD" id="cd02439">
    <property type="entry name" value="DMB-PRT_CobT"/>
    <property type="match status" value="1"/>
</dbReference>
<comment type="catalytic activity">
    <reaction evidence="8">
        <text>5,6-dimethylbenzimidazole + nicotinate beta-D-ribonucleotide = alpha-ribazole 5'-phosphate + nicotinate + H(+)</text>
        <dbReference type="Rhea" id="RHEA:11196"/>
        <dbReference type="ChEBI" id="CHEBI:15378"/>
        <dbReference type="ChEBI" id="CHEBI:15890"/>
        <dbReference type="ChEBI" id="CHEBI:32544"/>
        <dbReference type="ChEBI" id="CHEBI:57502"/>
        <dbReference type="ChEBI" id="CHEBI:57918"/>
        <dbReference type="EC" id="2.4.2.21"/>
    </reaction>
</comment>
<dbReference type="EC" id="2.4.2.21" evidence="3 9"/>
<dbReference type="InterPro" id="IPR023195">
    <property type="entry name" value="Nict_dMeBzImd_PRibTrfase_N"/>
</dbReference>
<evidence type="ECO:0000256" key="1">
    <source>
        <dbReference type="ARBA" id="ARBA00005049"/>
    </source>
</evidence>
<dbReference type="GO" id="GO:0008939">
    <property type="term" value="F:nicotinate-nucleotide-dimethylbenzimidazole phosphoribosyltransferase activity"/>
    <property type="evidence" value="ECO:0007669"/>
    <property type="project" value="UniProtKB-UniRule"/>
</dbReference>
<dbReference type="Proteomes" id="UP000070250">
    <property type="component" value="Chromosome"/>
</dbReference>
<accession>A0A127FEW2</accession>
<evidence type="ECO:0000256" key="7">
    <source>
        <dbReference type="ARBA" id="ARBA00022679"/>
    </source>
</evidence>